<dbReference type="PROSITE" id="PS51898">
    <property type="entry name" value="TYR_RECOMBINASE"/>
    <property type="match status" value="1"/>
</dbReference>
<dbReference type="Gene3D" id="1.10.150.130">
    <property type="match status" value="1"/>
</dbReference>
<evidence type="ECO:0000256" key="5">
    <source>
        <dbReference type="ARBA" id="ARBA00023172"/>
    </source>
</evidence>
<dbReference type="InterPro" id="IPR002104">
    <property type="entry name" value="Integrase_catalytic"/>
</dbReference>
<dbReference type="InterPro" id="IPR013762">
    <property type="entry name" value="Integrase-like_cat_sf"/>
</dbReference>
<dbReference type="InterPro" id="IPR004107">
    <property type="entry name" value="Integrase_SAM-like_N"/>
</dbReference>
<dbReference type="PANTHER" id="PTHR30349:SF81">
    <property type="entry name" value="TYROSINE RECOMBINASE XERC"/>
    <property type="match status" value="1"/>
</dbReference>
<dbReference type="GO" id="GO:0006310">
    <property type="term" value="P:DNA recombination"/>
    <property type="evidence" value="ECO:0007669"/>
    <property type="project" value="UniProtKB-KW"/>
</dbReference>
<dbReference type="PANTHER" id="PTHR30349">
    <property type="entry name" value="PHAGE INTEGRASE-RELATED"/>
    <property type="match status" value="1"/>
</dbReference>
<gene>
    <name evidence="9" type="ORF">EIO64_02165</name>
    <name evidence="10" type="ORF">EIO64_05515</name>
</gene>
<dbReference type="KEGG" id="obj:EIO64_02165"/>
<dbReference type="RefSeq" id="WP_158629671.1">
    <property type="nucleotide sequence ID" value="NZ_CP034413.3"/>
</dbReference>
<reference evidence="9" key="2">
    <citation type="journal article" date="2020" name="Int. J. Syst. Evol. Microbiol.">
        <title>Dysosmobacter welbionis gen. nov., sp. nov., isolated from human faeces and emended description of the genus Oscillibacter.</title>
        <authorList>
            <person name="Le Roy T."/>
            <person name="Van der Smissen P."/>
            <person name="Paquot A."/>
            <person name="Delzenne N."/>
            <person name="Muccioli G.G."/>
            <person name="Collet J.F."/>
            <person name="Cani P.D."/>
        </authorList>
    </citation>
    <scope>NUCLEOTIDE SEQUENCE</scope>
    <source>
        <strain evidence="9">J115</strain>
    </source>
</reference>
<dbReference type="InterPro" id="IPR044068">
    <property type="entry name" value="CB"/>
</dbReference>
<evidence type="ECO:0000256" key="1">
    <source>
        <dbReference type="ARBA" id="ARBA00003283"/>
    </source>
</evidence>
<evidence type="ECO:0000259" key="8">
    <source>
        <dbReference type="PROSITE" id="PS51900"/>
    </source>
</evidence>
<comment type="similarity">
    <text evidence="2">Belongs to the 'phage' integrase family.</text>
</comment>
<keyword evidence="3" id="KW-0229">DNA integration</keyword>
<sequence>MANRGPTFFAKALSRYFFEYLPSERGLSQETIQSYRDAMSLLLDFCERERKIRRDRLEVSDFNRELIDAFFRWLEQEKGNSITTRNQRRAAINAFFKFLQYEDPGFVLLCQQIREIPPKKCEQRVVPHLSEEAIQTIFGQPNLTTREGRRDFAFLTLIYESAARASEIANLRFGDIRFDKKWAVVHLKGKGRKFRDIPVLPVPAKILKDYLAEESQYRQCDIDAPLFCNRSKAPLTRGGVYYIIQKYVSLAQKEKPDLFPVRVHPHVFRHSRAMHWLEAGVDLQYIKDLLGHSDIKTTEVYARLNIKMKQKLLEQVHPQQLSDQQPSWTDDENLMQWLTQLYIPTK</sequence>
<dbReference type="EMBL" id="CP034413">
    <property type="protein sequence ID" value="QCI58178.2"/>
    <property type="molecule type" value="Genomic_DNA"/>
</dbReference>
<reference evidence="9" key="3">
    <citation type="submission" date="2021-06" db="EMBL/GenBank/DDBJ databases">
        <authorList>
            <person name="Le Roy T."/>
            <person name="Van der Smissen P."/>
            <person name="Delzenne N."/>
            <person name="Muccioli G."/>
            <person name="Collet J.F."/>
            <person name="Cani P.D."/>
        </authorList>
    </citation>
    <scope>NUCLEOTIDE SEQUENCE</scope>
    <source>
        <strain evidence="9">J115</strain>
    </source>
</reference>
<dbReference type="AlphaFoldDB" id="A0A856HWM8"/>
<dbReference type="Gene3D" id="1.10.443.10">
    <property type="entry name" value="Intergrase catalytic core"/>
    <property type="match status" value="1"/>
</dbReference>
<feature type="domain" description="Core-binding (CB)" evidence="8">
    <location>
        <begin position="7"/>
        <end position="100"/>
    </location>
</feature>
<dbReference type="InterPro" id="IPR011010">
    <property type="entry name" value="DNA_brk_join_enz"/>
</dbReference>
<dbReference type="SUPFAM" id="SSF47823">
    <property type="entry name" value="lambda integrase-like, N-terminal domain"/>
    <property type="match status" value="1"/>
</dbReference>
<dbReference type="GO" id="GO:0015074">
    <property type="term" value="P:DNA integration"/>
    <property type="evidence" value="ECO:0007669"/>
    <property type="project" value="UniProtKB-KW"/>
</dbReference>
<evidence type="ECO:0000259" key="7">
    <source>
        <dbReference type="PROSITE" id="PS51898"/>
    </source>
</evidence>
<evidence type="ECO:0000313" key="9">
    <source>
        <dbReference type="EMBL" id="QCI58178.2"/>
    </source>
</evidence>
<dbReference type="InterPro" id="IPR010998">
    <property type="entry name" value="Integrase_recombinase_N"/>
</dbReference>
<evidence type="ECO:0000256" key="2">
    <source>
        <dbReference type="ARBA" id="ARBA00008857"/>
    </source>
</evidence>
<dbReference type="SUPFAM" id="SSF56349">
    <property type="entry name" value="DNA breaking-rejoining enzymes"/>
    <property type="match status" value="1"/>
</dbReference>
<keyword evidence="11" id="KW-1185">Reference proteome</keyword>
<evidence type="ECO:0000256" key="4">
    <source>
        <dbReference type="ARBA" id="ARBA00023125"/>
    </source>
</evidence>
<dbReference type="EMBL" id="CP034413">
    <property type="protein sequence ID" value="QCI58746.2"/>
    <property type="molecule type" value="Genomic_DNA"/>
</dbReference>
<dbReference type="Proteomes" id="UP000298642">
    <property type="component" value="Chromosome"/>
</dbReference>
<evidence type="ECO:0000313" key="11">
    <source>
        <dbReference type="Proteomes" id="UP000298642"/>
    </source>
</evidence>
<accession>A0A856HWM8</accession>
<protein>
    <submittedName>
        <fullName evidence="9">Site-specific integrase</fullName>
    </submittedName>
</protein>
<name>A0A856HWM8_9FIRM</name>
<dbReference type="Pfam" id="PF02899">
    <property type="entry name" value="Phage_int_SAM_1"/>
    <property type="match status" value="1"/>
</dbReference>
<keyword evidence="4 6" id="KW-0238">DNA-binding</keyword>
<dbReference type="PROSITE" id="PS51900">
    <property type="entry name" value="CB"/>
    <property type="match status" value="1"/>
</dbReference>
<dbReference type="KEGG" id="obj:EIO64_05515"/>
<evidence type="ECO:0000256" key="6">
    <source>
        <dbReference type="PROSITE-ProRule" id="PRU01248"/>
    </source>
</evidence>
<reference evidence="11" key="1">
    <citation type="submission" date="2018-12" db="EMBL/GenBank/DDBJ databases">
        <title>Dusodibacter welbiota gen. nov., sp. nov., isolated from human faeces and emended description of the Oscillibacter genus.</title>
        <authorList>
            <person name="Le Roy T."/>
            <person name="Van der Smissen P."/>
            <person name="Delzenne N."/>
            <person name="Muccioli G."/>
            <person name="Collet J.F."/>
            <person name="Cani P.D."/>
        </authorList>
    </citation>
    <scope>NUCLEOTIDE SEQUENCE [LARGE SCALE GENOMIC DNA]</scope>
    <source>
        <strain evidence="11">J115</strain>
    </source>
</reference>
<evidence type="ECO:0000256" key="3">
    <source>
        <dbReference type="ARBA" id="ARBA00022908"/>
    </source>
</evidence>
<evidence type="ECO:0000313" key="10">
    <source>
        <dbReference type="EMBL" id="QCI58746.2"/>
    </source>
</evidence>
<comment type="function">
    <text evidence="1">Site-specific tyrosine recombinase, which acts by catalyzing the cutting and rejoining of the recombining DNA molecules.</text>
</comment>
<organism evidence="9 11">
    <name type="scientific">Dysosmobacter welbionis</name>
    <dbReference type="NCBI Taxonomy" id="2093857"/>
    <lineage>
        <taxon>Bacteria</taxon>
        <taxon>Bacillati</taxon>
        <taxon>Bacillota</taxon>
        <taxon>Clostridia</taxon>
        <taxon>Eubacteriales</taxon>
        <taxon>Oscillospiraceae</taxon>
        <taxon>Dysosmobacter</taxon>
    </lineage>
</organism>
<proteinExistence type="inferred from homology"/>
<dbReference type="Pfam" id="PF00589">
    <property type="entry name" value="Phage_integrase"/>
    <property type="match status" value="1"/>
</dbReference>
<dbReference type="InterPro" id="IPR050090">
    <property type="entry name" value="Tyrosine_recombinase_XerCD"/>
</dbReference>
<feature type="domain" description="Tyr recombinase" evidence="7">
    <location>
        <begin position="124"/>
        <end position="314"/>
    </location>
</feature>
<dbReference type="GO" id="GO:0003677">
    <property type="term" value="F:DNA binding"/>
    <property type="evidence" value="ECO:0007669"/>
    <property type="project" value="UniProtKB-UniRule"/>
</dbReference>
<keyword evidence="5" id="KW-0233">DNA recombination</keyword>